<comment type="cofactor">
    <cofactor evidence="1">
        <name>Zn(2+)</name>
        <dbReference type="ChEBI" id="CHEBI:29105"/>
    </cofactor>
</comment>
<protein>
    <submittedName>
        <fullName evidence="6">Cytosolic carboxypeptidase-like protein 5</fullName>
    </submittedName>
</protein>
<accession>A0A095C428</accession>
<reference evidence="6" key="1">
    <citation type="journal article" date="2012" name="Nat. Genet.">
        <title>Whole-genome sequence of Schistosoma haematobium.</title>
        <authorList>
            <person name="Young N.D."/>
            <person name="Jex A.R."/>
            <person name="Li B."/>
            <person name="Liu S."/>
            <person name="Yang L."/>
            <person name="Xiong Z."/>
            <person name="Li Y."/>
            <person name="Cantacessi C."/>
            <person name="Hall R.S."/>
            <person name="Xu X."/>
            <person name="Chen F."/>
            <person name="Wu X."/>
            <person name="Zerlotini A."/>
            <person name="Oliveira G."/>
            <person name="Hofmann A."/>
            <person name="Zhang G."/>
            <person name="Fang X."/>
            <person name="Kang Y."/>
            <person name="Campbell B.E."/>
            <person name="Loukas A."/>
            <person name="Ranganathan S."/>
            <person name="Rollinson D."/>
            <person name="Rinaldi G."/>
            <person name="Brindley P.J."/>
            <person name="Yang H."/>
            <person name="Wang J."/>
            <person name="Wang J."/>
            <person name="Gasser R.B."/>
        </authorList>
    </citation>
    <scope>NUCLEOTIDE SEQUENCE [LARGE SCALE GENOMIC DNA]</scope>
</reference>
<feature type="region of interest" description="Disordered" evidence="4">
    <location>
        <begin position="462"/>
        <end position="483"/>
    </location>
</feature>
<dbReference type="EMBL" id="KL250787">
    <property type="protein sequence ID" value="KGB36558.1"/>
    <property type="molecule type" value="Genomic_DNA"/>
</dbReference>
<evidence type="ECO:0000256" key="3">
    <source>
        <dbReference type="PROSITE-ProRule" id="PRU01379"/>
    </source>
</evidence>
<organism evidence="6">
    <name type="scientific">Schistosoma haematobium</name>
    <name type="common">Blood fluke</name>
    <dbReference type="NCBI Taxonomy" id="6185"/>
    <lineage>
        <taxon>Eukaryota</taxon>
        <taxon>Metazoa</taxon>
        <taxon>Spiralia</taxon>
        <taxon>Lophotrochozoa</taxon>
        <taxon>Platyhelminthes</taxon>
        <taxon>Trematoda</taxon>
        <taxon>Digenea</taxon>
        <taxon>Strigeidida</taxon>
        <taxon>Schistosomatoidea</taxon>
        <taxon>Schistosomatidae</taxon>
        <taxon>Schistosoma</taxon>
    </lineage>
</organism>
<dbReference type="Gene3D" id="2.60.40.3120">
    <property type="match status" value="1"/>
</dbReference>
<sequence length="2003" mass="229794">MDCRIGGILFSSNFDSGNLARVEKVLRDPDEPPSLSLQSNSKQQQQLVQKATNKVNSNIFGNFAIADVRADYEFRMWIKPDCAGTAYANGNRTWFYFSMRGYSPGKIMRATIMNMNKQSKIYSQGFSPIYRVCSPSVAQSRWKRIRDKPFWELVNGQFLLTFIHRFQDPRGSITYFAFCYPWTYNEMQTQLNKLDSIFHYNKNENVNVNNKSLCSKYNTMKLSQINNNDKSEDTSKSSPELLTSLNMNKTKMNNVTVDITLTSFALSSSLSSSSSSSSSSLSSSPSSSSYNPKCFPENDLFDKIYFHRELLCYSLEGRRIELLTITDWSGCTFVEEDRFDPLLFPDLDKSRPWKFTNKKDPRGSITYFAFCYPWTYNEMQTQLNKLDSIFHYNKNENVNVNNKSLCSKYNTMKLSQINNNDKSEDTSKSSPELLTSLNMNKTKMNNVTVDITLTSFALSSSLSSSSSSSSSSLSSSPSSSSYNPKCFPENDLFDKIYFHRELLCYSLEGRRIELLTITDWSGCTFVEEDRFDPLLFPDLDKSRPWKFTNKKVVFVSARVHPGETPSSHVFNGLLEFLLRINDHRACELRKHYIFKLIPMLNPDGVFHGHYRTDTRGVNLNRVYLKPDFLYYPSIYATKALIIYYHTNYGTLKSYAPFLDDIFKQKLYTTTNYFKTNSENITIKNTNNQPRIIDKLSPNQTIFPCEGTKQTKEKILSDCETKEVKSIKQLTSENYSIKEYCATIKQDEEKEKSHLNFINDHLSTTFEQQTDNQNIFLTKLFDTGLSSSITSNSPSKTDSLAEKNLSSKYLSPIEHMFASSGSTKNDEDTSTVHRVNFPISDTDKNSVTNQYDTDLRSTSNYFHTITETNNSPQKTLSRLNYSTSISTPSHNTELNKKVYKNVKPSKLTRLPVTCNTEFDSQKSLEDCHAASRTQDAISKTSNLVPLVTKLTTSTLNSNVAKHSSSDDGISKKFSNQYRHRIAEQKTLNQSNYISYFDKNKRRSTLKVDYLPYFLMKWNRPYEKTITTKYFSKLTLENLNIVNTQINLNNKNERNAKQQHLESINTMYSSNKFKSYLKYEKIKKRKINFISENNSILNAKQITYNNNNNDTTATLIPLEDTIEYDYNYKINTNKMIEKDSMIIKSTNHIVNNNSNQMENISNEEVKQLINEEFHSFDTSHSVLGNEGSDLDANDYNDIERTIIDEDLSINPYYVSILESIEKLVRKEKNQTIDSSEIINPINIINDHLNINELNRIQLLKEQLQQLRKADHLSDIDYLHINQNDDSSVVFYFDLHGHCTKRGCFLYGNWLENENKMVDNVLYALLVGVNSIYFDFDSCNFSLRNMYQKDRKGTSTKEGAGRVALWKHLGLTHCYTVECNYNSGPLPGRLSRFIASAHPNDSKCFTPIGAFYGPYWSDMVNTASSQSFNFSFNASSSTSHTSHSGNQALNGIPRYTPAHYEDVGRALMITILDFNQINPWPKIASLGGLTAESNVGIPTLWSSLPEFLNTNTLREWVRKYIRGIAPNNVMNKQLITRNTEYLISKVDDISGSQMVHRSLTTNGSSKEVLNTSSVCSEFTQTSLDQNATNLLTVQSDYKNHSHQLNLITHNFKWSKHQNEQPHYESVDLSSLNSAPYSCMSSTSNSNKTVIDESHQKNQISSNLHYDYLGMNCDTTSKTIDQNIENDKNLLKDNTSNDINDQLTCHKIENDKLLKIIPEDNEIINKNCITNKNKIHFSLNDKHLLNKKLNQELITTTEYNSLNNSLLLLTKNKKSLYNINNNISIINNNNNQSSSNMILFSLNRINKFNNNKYKLIDKNNKSILIKNKYFKKYSNEKTKHVNSKKFSLNESRQGSTKHSNPSSNTNSSTVINAKNKPFSAKCQRLQKSKNDKVFSGVINNTVCHQRLRSSRLKSIKTPHYENKLLTKDHAWKRQQSNITCTNNSNSNEACCHVLFGDSDLNATTENKENTLIPLVNRSNSWTDLRMTLKSEDCIKEIKEMFKSVTLD</sequence>
<dbReference type="GO" id="GO:0004181">
    <property type="term" value="F:metallocarboxypeptidase activity"/>
    <property type="evidence" value="ECO:0007669"/>
    <property type="project" value="InterPro"/>
</dbReference>
<dbReference type="GO" id="GO:0006508">
    <property type="term" value="P:proteolysis"/>
    <property type="evidence" value="ECO:0007669"/>
    <property type="project" value="InterPro"/>
</dbReference>
<feature type="domain" description="Peptidase M14" evidence="5">
    <location>
        <begin position="458"/>
        <end position="761"/>
    </location>
</feature>
<dbReference type="PANTHER" id="PTHR12756">
    <property type="entry name" value="CYTOSOLIC CARBOXYPEPTIDASE"/>
    <property type="match status" value="1"/>
</dbReference>
<dbReference type="Pfam" id="PF18027">
    <property type="entry name" value="Pepdidase_M14_N"/>
    <property type="match status" value="1"/>
</dbReference>
<comment type="similarity">
    <text evidence="2 3">Belongs to the peptidase M14 family.</text>
</comment>
<evidence type="ECO:0000313" key="6">
    <source>
        <dbReference type="EMBL" id="KGB36558.1"/>
    </source>
</evidence>
<evidence type="ECO:0000259" key="5">
    <source>
        <dbReference type="PROSITE" id="PS52035"/>
    </source>
</evidence>
<feature type="region of interest" description="Disordered" evidence="4">
    <location>
        <begin position="1836"/>
        <end position="1868"/>
    </location>
</feature>
<keyword evidence="6" id="KW-0645">Protease</keyword>
<feature type="compositionally biased region" description="Polar residues" evidence="4">
    <location>
        <begin position="1840"/>
        <end position="1850"/>
    </location>
</feature>
<dbReference type="GO" id="GO:0008270">
    <property type="term" value="F:zinc ion binding"/>
    <property type="evidence" value="ECO:0007669"/>
    <property type="project" value="InterPro"/>
</dbReference>
<keyword evidence="6" id="KW-0378">Hydrolase</keyword>
<dbReference type="SUPFAM" id="SSF53187">
    <property type="entry name" value="Zn-dependent exopeptidases"/>
    <property type="match status" value="2"/>
</dbReference>
<dbReference type="PROSITE" id="PS52035">
    <property type="entry name" value="PEPTIDASE_M14"/>
    <property type="match status" value="1"/>
</dbReference>
<feature type="compositionally biased region" description="Low complexity" evidence="4">
    <location>
        <begin position="1852"/>
        <end position="1865"/>
    </location>
</feature>
<proteinExistence type="inferred from homology"/>
<keyword evidence="6" id="KW-0121">Carboxypeptidase</keyword>
<feature type="region of interest" description="Disordered" evidence="4">
    <location>
        <begin position="270"/>
        <end position="291"/>
    </location>
</feature>
<gene>
    <name evidence="6" type="ORF">MS3_04860</name>
</gene>
<evidence type="ECO:0000256" key="1">
    <source>
        <dbReference type="ARBA" id="ARBA00001947"/>
    </source>
</evidence>
<dbReference type="STRING" id="6185.A0A095C428"/>
<feature type="compositionally biased region" description="Low complexity" evidence="4">
    <location>
        <begin position="462"/>
        <end position="481"/>
    </location>
</feature>
<comment type="caution">
    <text evidence="3">Lacks conserved residue(s) required for the propagation of feature annotation.</text>
</comment>
<feature type="compositionally biased region" description="Low complexity" evidence="4">
    <location>
        <begin position="270"/>
        <end position="289"/>
    </location>
</feature>
<dbReference type="InterPro" id="IPR040626">
    <property type="entry name" value="Pepdidase_M14_N"/>
</dbReference>
<name>A0A095C428_SCHHA</name>
<dbReference type="PANTHER" id="PTHR12756:SF12">
    <property type="entry name" value="CYTOSOLIC CARBOXYPEPTIDASE-LIKE PROTEIN 5"/>
    <property type="match status" value="1"/>
</dbReference>
<evidence type="ECO:0000256" key="4">
    <source>
        <dbReference type="SAM" id="MobiDB-lite"/>
    </source>
</evidence>
<dbReference type="Gene3D" id="3.40.630.10">
    <property type="entry name" value="Zn peptidases"/>
    <property type="match status" value="2"/>
</dbReference>
<dbReference type="InterPro" id="IPR000834">
    <property type="entry name" value="Peptidase_M14"/>
</dbReference>
<evidence type="ECO:0000256" key="2">
    <source>
        <dbReference type="ARBA" id="ARBA00005988"/>
    </source>
</evidence>
<dbReference type="InterPro" id="IPR050821">
    <property type="entry name" value="Cytosolic_carboxypeptidase"/>
</dbReference>